<name>A0ABT6SJU8_9ACTN</name>
<evidence type="ECO:0000259" key="3">
    <source>
        <dbReference type="Pfam" id="PF08541"/>
    </source>
</evidence>
<accession>A0ABT6SJU8</accession>
<dbReference type="InterPro" id="IPR016039">
    <property type="entry name" value="Thiolase-like"/>
</dbReference>
<protein>
    <submittedName>
        <fullName evidence="4">Ketoacyl-ACP synthase III family protein</fullName>
    </submittedName>
</protein>
<dbReference type="Proteomes" id="UP001223978">
    <property type="component" value="Unassembled WGS sequence"/>
</dbReference>
<dbReference type="PANTHER" id="PTHR34069">
    <property type="entry name" value="3-OXOACYL-[ACYL-CARRIER-PROTEIN] SYNTHASE 3"/>
    <property type="match status" value="1"/>
</dbReference>
<keyword evidence="1" id="KW-0808">Transferase</keyword>
<keyword evidence="5" id="KW-1185">Reference proteome</keyword>
<evidence type="ECO:0000256" key="1">
    <source>
        <dbReference type="ARBA" id="ARBA00022679"/>
    </source>
</evidence>
<dbReference type="SUPFAM" id="SSF53901">
    <property type="entry name" value="Thiolase-like"/>
    <property type="match status" value="1"/>
</dbReference>
<dbReference type="CDD" id="cd00827">
    <property type="entry name" value="init_cond_enzymes"/>
    <property type="match status" value="1"/>
</dbReference>
<gene>
    <name evidence="4" type="ORF">QIS96_30955</name>
</gene>
<dbReference type="Gene3D" id="3.40.47.10">
    <property type="match status" value="2"/>
</dbReference>
<reference evidence="4 5" key="1">
    <citation type="submission" date="2023-05" db="EMBL/GenBank/DDBJ databases">
        <title>Draft genome sequence of Streptomyces sp. B-S-A6 isolated from a cave soil in Thailand.</title>
        <authorList>
            <person name="Chamroensaksri N."/>
            <person name="Muangham S."/>
        </authorList>
    </citation>
    <scope>NUCLEOTIDE SEQUENCE [LARGE SCALE GENOMIC DNA]</scope>
    <source>
        <strain evidence="4 5">B-S-A6</strain>
    </source>
</reference>
<evidence type="ECO:0000313" key="5">
    <source>
        <dbReference type="Proteomes" id="UP001223978"/>
    </source>
</evidence>
<comment type="caution">
    <text evidence="4">The sequence shown here is derived from an EMBL/GenBank/DDBJ whole genome shotgun (WGS) entry which is preliminary data.</text>
</comment>
<dbReference type="Pfam" id="PF08541">
    <property type="entry name" value="ACP_syn_III_C"/>
    <property type="match status" value="1"/>
</dbReference>
<proteinExistence type="predicted"/>
<sequence length="341" mass="36086">MRPLVLSAATWVPSGRETVDEMLVAGRLAVDDTQGLALTEVPVADRAAPDMAVLAGRRALEASGVDPGRVGLVAHAWTYHQGHDFWSPAHYVARHVGAHAAFPVGVQQLSNGGAAALGMAVRQLIASPETDAALVTTADRFAWPGFDRWAADYGVVYGDAGTAAVLHRRDDVRPSGALLLKSLAFATDASFEDMYRGRDAFSPAPLARDGGIDVRRPKKAYLEIHGGIERFRKAATGCVDEVLRRALHEADVDPADPRLVHVLLPRLSDSTLDLMYRPVVGSLLKADVLDLREASGHLGAGDLLANLAHLTSPGVLHPGERAVVLGGGGGFTWSCAVVEGL</sequence>
<evidence type="ECO:0000256" key="2">
    <source>
        <dbReference type="ARBA" id="ARBA00023315"/>
    </source>
</evidence>
<evidence type="ECO:0000313" key="4">
    <source>
        <dbReference type="EMBL" id="MDI3408225.1"/>
    </source>
</evidence>
<dbReference type="EMBL" id="JASCIQ010000042">
    <property type="protein sequence ID" value="MDI3408225.1"/>
    <property type="molecule type" value="Genomic_DNA"/>
</dbReference>
<organism evidence="4 5">
    <name type="scientific">Streptomyces cavernicola</name>
    <dbReference type="NCBI Taxonomy" id="3043613"/>
    <lineage>
        <taxon>Bacteria</taxon>
        <taxon>Bacillati</taxon>
        <taxon>Actinomycetota</taxon>
        <taxon>Actinomycetes</taxon>
        <taxon>Kitasatosporales</taxon>
        <taxon>Streptomycetaceae</taxon>
        <taxon>Streptomyces</taxon>
    </lineage>
</organism>
<dbReference type="RefSeq" id="WP_282546134.1">
    <property type="nucleotide sequence ID" value="NZ_JASCIQ010000042.1"/>
</dbReference>
<keyword evidence="2" id="KW-0012">Acyltransferase</keyword>
<feature type="domain" description="Beta-ketoacyl-[acyl-carrier-protein] synthase III C-terminal" evidence="3">
    <location>
        <begin position="293"/>
        <end position="339"/>
    </location>
</feature>
<dbReference type="PANTHER" id="PTHR34069:SF2">
    <property type="entry name" value="BETA-KETOACYL-[ACYL-CARRIER-PROTEIN] SYNTHASE III"/>
    <property type="match status" value="1"/>
</dbReference>
<dbReference type="InterPro" id="IPR013747">
    <property type="entry name" value="ACP_syn_III_C"/>
</dbReference>